<dbReference type="STRING" id="1764295.A0A5B8MKF1"/>
<dbReference type="Proteomes" id="UP000316726">
    <property type="component" value="Chromosome 5"/>
</dbReference>
<proteinExistence type="predicted"/>
<evidence type="ECO:0000256" key="1">
    <source>
        <dbReference type="SAM" id="MobiDB-lite"/>
    </source>
</evidence>
<feature type="region of interest" description="Disordered" evidence="1">
    <location>
        <begin position="95"/>
        <end position="126"/>
    </location>
</feature>
<accession>A0A5B8MKF1</accession>
<organism evidence="3 4">
    <name type="scientific">Chloropicon primus</name>
    <dbReference type="NCBI Taxonomy" id="1764295"/>
    <lineage>
        <taxon>Eukaryota</taxon>
        <taxon>Viridiplantae</taxon>
        <taxon>Chlorophyta</taxon>
        <taxon>Chloropicophyceae</taxon>
        <taxon>Chloropicales</taxon>
        <taxon>Chloropicaceae</taxon>
        <taxon>Chloropicon</taxon>
    </lineage>
</organism>
<evidence type="ECO:0000256" key="2">
    <source>
        <dbReference type="SAM" id="Phobius"/>
    </source>
</evidence>
<feature type="compositionally biased region" description="Basic and acidic residues" evidence="1">
    <location>
        <begin position="34"/>
        <end position="45"/>
    </location>
</feature>
<dbReference type="AlphaFoldDB" id="A0A5B8MKF1"/>
<keyword evidence="2" id="KW-0472">Membrane</keyword>
<name>A0A5B8MKF1_9CHLO</name>
<gene>
    <name evidence="3" type="ORF">A3770_05p36260</name>
</gene>
<reference evidence="3 4" key="1">
    <citation type="submission" date="2018-07" db="EMBL/GenBank/DDBJ databases">
        <title>The complete nuclear genome of the prasinophyte Chloropicon primus (CCMP1205).</title>
        <authorList>
            <person name="Pombert J.-F."/>
            <person name="Otis C."/>
            <person name="Turmel M."/>
            <person name="Lemieux C."/>
        </authorList>
    </citation>
    <scope>NUCLEOTIDE SEQUENCE [LARGE SCALE GENOMIC DNA]</scope>
    <source>
        <strain evidence="3 4">CCMP1205</strain>
    </source>
</reference>
<keyword evidence="2" id="KW-0812">Transmembrane</keyword>
<feature type="region of interest" description="Disordered" evidence="1">
    <location>
        <begin position="1"/>
        <end position="61"/>
    </location>
</feature>
<feature type="compositionally biased region" description="Basic residues" evidence="1">
    <location>
        <begin position="1"/>
        <end position="12"/>
    </location>
</feature>
<dbReference type="PANTHER" id="PTHR37768:SF2">
    <property type="entry name" value="OS06G0694800 PROTEIN"/>
    <property type="match status" value="1"/>
</dbReference>
<dbReference type="PANTHER" id="PTHR37768">
    <property type="entry name" value="OS06G0694800 PROTEIN"/>
    <property type="match status" value="1"/>
</dbReference>
<feature type="compositionally biased region" description="Low complexity" evidence="1">
    <location>
        <begin position="95"/>
        <end position="122"/>
    </location>
</feature>
<evidence type="ECO:0000313" key="3">
    <source>
        <dbReference type="EMBL" id="QDZ21108.1"/>
    </source>
</evidence>
<evidence type="ECO:0000313" key="4">
    <source>
        <dbReference type="Proteomes" id="UP000316726"/>
    </source>
</evidence>
<dbReference type="EMBL" id="CP031038">
    <property type="protein sequence ID" value="QDZ21108.1"/>
    <property type="molecule type" value="Genomic_DNA"/>
</dbReference>
<sequence>MATTKVTRRSAVRRSAALKGQPRRRGLVVACSRRNGERHGDRADGTAEAQASGTPWSTGPGMPERVKKALVAAACGVLLTSTALPEDSWAARSGGRVGGRAFRSAPRPRASPRASPRMRSGGSTTFVAPPPMVGGYGYGYGRGFGSFFAPPVFFFNPFGSIFQIFLLFVAVQAVLSFGENFRTQRGFKEDEDDDEDIFD</sequence>
<feature type="transmembrane region" description="Helical" evidence="2">
    <location>
        <begin position="158"/>
        <end position="178"/>
    </location>
</feature>
<keyword evidence="2" id="KW-1133">Transmembrane helix</keyword>
<keyword evidence="4" id="KW-1185">Reference proteome</keyword>
<protein>
    <submittedName>
        <fullName evidence="3">Uncharacterized protein</fullName>
    </submittedName>
</protein>